<evidence type="ECO:0000313" key="1">
    <source>
        <dbReference type="EMBL" id="NML27052.1"/>
    </source>
</evidence>
<dbReference type="AlphaFoldDB" id="A0A848G7A6"/>
<comment type="caution">
    <text evidence="1">The sequence shown here is derived from an EMBL/GenBank/DDBJ whole genome shotgun (WGS) entry which is preliminary data.</text>
</comment>
<proteinExistence type="predicted"/>
<gene>
    <name evidence="1" type="ORF">HHL15_14960</name>
</gene>
<evidence type="ECO:0000313" key="2">
    <source>
        <dbReference type="Proteomes" id="UP000580043"/>
    </source>
</evidence>
<dbReference type="Proteomes" id="UP000580043">
    <property type="component" value="Unassembled WGS sequence"/>
</dbReference>
<dbReference type="EMBL" id="JABBGA010000012">
    <property type="protein sequence ID" value="NML27052.1"/>
    <property type="molecule type" value="Genomic_DNA"/>
</dbReference>
<accession>A0A848G7A6</accession>
<protein>
    <submittedName>
        <fullName evidence="1">Uncharacterized protein</fullName>
    </submittedName>
</protein>
<organism evidence="1 2">
    <name type="scientific">Zoogloea dura</name>
    <dbReference type="NCBI Taxonomy" id="2728840"/>
    <lineage>
        <taxon>Bacteria</taxon>
        <taxon>Pseudomonadati</taxon>
        <taxon>Pseudomonadota</taxon>
        <taxon>Betaproteobacteria</taxon>
        <taxon>Rhodocyclales</taxon>
        <taxon>Zoogloeaceae</taxon>
        <taxon>Zoogloea</taxon>
    </lineage>
</organism>
<dbReference type="RefSeq" id="WP_169146595.1">
    <property type="nucleotide sequence ID" value="NZ_JABBGA010000012.1"/>
</dbReference>
<keyword evidence="2" id="KW-1185">Reference proteome</keyword>
<sequence>MLRSSMLHLLSRIASAHPAQARAVAHFLNSATPAPKNTGNPDRKFFSIKNRSLLLKTGKLHGLSGHLAQRSLK</sequence>
<name>A0A848G7A6_9RHOO</name>
<reference evidence="1 2" key="1">
    <citation type="submission" date="2020-04" db="EMBL/GenBank/DDBJ databases">
        <title>Zoogloea sp. G-4-1-14 isolated from soil.</title>
        <authorList>
            <person name="Dahal R.H."/>
        </authorList>
    </citation>
    <scope>NUCLEOTIDE SEQUENCE [LARGE SCALE GENOMIC DNA]</scope>
    <source>
        <strain evidence="1 2">G-4-1-14</strain>
    </source>
</reference>